<comment type="caution">
    <text evidence="2">The sequence shown here is derived from an EMBL/GenBank/DDBJ whole genome shotgun (WGS) entry which is preliminary data.</text>
</comment>
<dbReference type="CDD" id="cd01012">
    <property type="entry name" value="YcaC_related"/>
    <property type="match status" value="1"/>
</dbReference>
<evidence type="ECO:0000313" key="3">
    <source>
        <dbReference type="Proteomes" id="UP000056732"/>
    </source>
</evidence>
<dbReference type="InterPro" id="IPR053152">
    <property type="entry name" value="Hydrolase_YcaC-like"/>
</dbReference>
<dbReference type="Proteomes" id="UP000056732">
    <property type="component" value="Unassembled WGS sequence"/>
</dbReference>
<feature type="domain" description="Isochorismatase-like" evidence="1">
    <location>
        <begin position="16"/>
        <end position="168"/>
    </location>
</feature>
<gene>
    <name evidence="2" type="ORF">WK53_15405</name>
</gene>
<dbReference type="InterPro" id="IPR000868">
    <property type="entry name" value="Isochorismatase-like_dom"/>
</dbReference>
<dbReference type="InterPro" id="IPR036380">
    <property type="entry name" value="Isochorismatase-like_sf"/>
</dbReference>
<name>A0AAW3N8Z3_9BURK</name>
<dbReference type="Gene3D" id="3.40.50.850">
    <property type="entry name" value="Isochorismatase-like"/>
    <property type="match status" value="1"/>
</dbReference>
<dbReference type="Pfam" id="PF00857">
    <property type="entry name" value="Isochorismatase"/>
    <property type="match status" value="1"/>
</dbReference>
<evidence type="ECO:0000313" key="2">
    <source>
        <dbReference type="EMBL" id="KVT46106.1"/>
    </source>
</evidence>
<dbReference type="GO" id="GO:0016787">
    <property type="term" value="F:hydrolase activity"/>
    <property type="evidence" value="ECO:0007669"/>
    <property type="project" value="UniProtKB-KW"/>
</dbReference>
<dbReference type="RefSeq" id="WP_059932389.1">
    <property type="nucleotide sequence ID" value="NZ_LPDO01000126.1"/>
</dbReference>
<organism evidence="2 3">
    <name type="scientific">Burkholderia ubonensis</name>
    <dbReference type="NCBI Taxonomy" id="101571"/>
    <lineage>
        <taxon>Bacteria</taxon>
        <taxon>Pseudomonadati</taxon>
        <taxon>Pseudomonadota</taxon>
        <taxon>Betaproteobacteria</taxon>
        <taxon>Burkholderiales</taxon>
        <taxon>Burkholderiaceae</taxon>
        <taxon>Burkholderia</taxon>
        <taxon>Burkholderia cepacia complex</taxon>
    </lineage>
</organism>
<accession>A0AAW3N8Z3</accession>
<proteinExistence type="predicted"/>
<keyword evidence="2" id="KW-0378">Hydrolase</keyword>
<dbReference type="EMBL" id="LPDO01000126">
    <property type="protein sequence ID" value="KVT46106.1"/>
    <property type="molecule type" value="Genomic_DNA"/>
</dbReference>
<sequence length="230" mass="25581">MSNPKLEVLTPDNCQMIFIDQQPQMAFGVQSIDRQVLKNNVVALAKAAKTFDIPTIITTVETESFSGYTYPELLDVFPDHPLLERTSMNSWDDQKVRDALAKNGRKKVVVSGLWTEVCNNTFALCAMLEGGYEIYMVADASGGTSKEAHDYAMQRMIQAGVVPVTWQQVMLEWQRDWAHRGTYDAVMAIAKAHSGAYGIGVDYAYTMVRKAKQRTANAHEILAAVPANVK</sequence>
<reference evidence="2 3" key="1">
    <citation type="submission" date="2015-11" db="EMBL/GenBank/DDBJ databases">
        <title>Expanding the genomic diversity of Burkholderia species for the development of highly accurate diagnostics.</title>
        <authorList>
            <person name="Sahl J."/>
            <person name="Keim P."/>
            <person name="Wagner D."/>
        </authorList>
    </citation>
    <scope>NUCLEOTIDE SEQUENCE [LARGE SCALE GENOMIC DNA]</scope>
    <source>
        <strain evidence="2 3">MSMB1137WGS</strain>
    </source>
</reference>
<dbReference type="AlphaFoldDB" id="A0AAW3N8Z3"/>
<dbReference type="PANTHER" id="PTHR43559:SF1">
    <property type="entry name" value="HYDROLASE"/>
    <property type="match status" value="1"/>
</dbReference>
<dbReference type="SUPFAM" id="SSF52499">
    <property type="entry name" value="Isochorismatase-like hydrolases"/>
    <property type="match status" value="1"/>
</dbReference>
<protein>
    <submittedName>
        <fullName evidence="2">Hydrolase</fullName>
    </submittedName>
</protein>
<dbReference type="PANTHER" id="PTHR43559">
    <property type="entry name" value="HYDROLASE YCAC-RELATED"/>
    <property type="match status" value="1"/>
</dbReference>
<evidence type="ECO:0000259" key="1">
    <source>
        <dbReference type="Pfam" id="PF00857"/>
    </source>
</evidence>